<evidence type="ECO:0000256" key="8">
    <source>
        <dbReference type="SAM" id="Phobius"/>
    </source>
</evidence>
<dbReference type="NCBIfam" id="NF037994">
    <property type="entry name" value="DcuC_1"/>
    <property type="match status" value="1"/>
</dbReference>
<dbReference type="PANTHER" id="PTHR42002:SF2">
    <property type="entry name" value="ANAEROBIC C4-DICARBOXYLATE TRANSPORTER DCUC-RELATED"/>
    <property type="match status" value="1"/>
</dbReference>
<keyword evidence="6 8" id="KW-1133">Transmembrane helix</keyword>
<comment type="similarity">
    <text evidence="2">Belongs to the DcuC/DcuD transporter (TC 2.A.61) family.</text>
</comment>
<feature type="transmembrane region" description="Helical" evidence="8">
    <location>
        <begin position="110"/>
        <end position="130"/>
    </location>
</feature>
<dbReference type="Proteomes" id="UP000295063">
    <property type="component" value="Unassembled WGS sequence"/>
</dbReference>
<feature type="transmembrane region" description="Helical" evidence="8">
    <location>
        <begin position="411"/>
        <end position="430"/>
    </location>
</feature>
<dbReference type="GO" id="GO:0005886">
    <property type="term" value="C:plasma membrane"/>
    <property type="evidence" value="ECO:0007669"/>
    <property type="project" value="UniProtKB-SubCell"/>
</dbReference>
<evidence type="ECO:0000313" key="10">
    <source>
        <dbReference type="Proteomes" id="UP000295063"/>
    </source>
</evidence>
<dbReference type="GO" id="GO:0015556">
    <property type="term" value="F:C4-dicarboxylate transmembrane transporter activity"/>
    <property type="evidence" value="ECO:0007669"/>
    <property type="project" value="InterPro"/>
</dbReference>
<keyword evidence="4" id="KW-1003">Cell membrane</keyword>
<protein>
    <submittedName>
        <fullName evidence="9">DcuC family C4-dicarboxylate transporter</fullName>
    </submittedName>
</protein>
<evidence type="ECO:0000256" key="6">
    <source>
        <dbReference type="ARBA" id="ARBA00022989"/>
    </source>
</evidence>
<organism evidence="9 10">
    <name type="scientific">Anaerospora hongkongensis</name>
    <dbReference type="NCBI Taxonomy" id="244830"/>
    <lineage>
        <taxon>Bacteria</taxon>
        <taxon>Bacillati</taxon>
        <taxon>Bacillota</taxon>
        <taxon>Negativicutes</taxon>
        <taxon>Selenomonadales</taxon>
        <taxon>Sporomusaceae</taxon>
        <taxon>Anaerospora</taxon>
    </lineage>
</organism>
<evidence type="ECO:0000256" key="2">
    <source>
        <dbReference type="ARBA" id="ARBA00005275"/>
    </source>
</evidence>
<feature type="transmembrane region" description="Helical" evidence="8">
    <location>
        <begin position="436"/>
        <end position="456"/>
    </location>
</feature>
<feature type="transmembrane region" description="Helical" evidence="8">
    <location>
        <begin position="349"/>
        <end position="370"/>
    </location>
</feature>
<sequence length="457" mass="48610">MVSIVAALLVTIWVGYLIVKKYKPQPVLFLAGIILMLIAVVFGLGTILSPKDSTGLVFFDMFEVIKKTLSSRAAGLGLNIMAVGGFARYMDHIGASKVLVRIAIKPLEKLHAPYLVLAAAYLTGQVLGLFINSASGLGLLLMVTMYPILVSLGVSRLSATAVIGTTLCLDWSPGDTGSILSATTAGLDITTYWTQYQVPVALTVMAVVATLHYVVQQWFDKREDHVVQKTAVVKDETKKEEALPPTFYAVLPTIPLILILAFSNLLFASIKMDIVNAMLISVFITMVVEYIRYRDGRKIFTDIQIFFDGMGIQLATVVTLIVAGETFAHGLKTIGAIDAIINSAQTAGLGAAGMIIVMVSIIAVSSVVMGSGNAPFFAFAALTPTVAAKMAVAPVLMLLPMHFAASLARSVSPITAVIVVVSGMAGVSPVDVVKRTAIPMAGGLIVNVAATFLYFYR</sequence>
<feature type="transmembrane region" description="Helical" evidence="8">
    <location>
        <begin position="274"/>
        <end position="291"/>
    </location>
</feature>
<reference evidence="9 10" key="1">
    <citation type="submission" date="2019-03" db="EMBL/GenBank/DDBJ databases">
        <title>Genomic Encyclopedia of Type Strains, Phase IV (KMG-IV): sequencing the most valuable type-strain genomes for metagenomic binning, comparative biology and taxonomic classification.</title>
        <authorList>
            <person name="Goeker M."/>
        </authorList>
    </citation>
    <scope>NUCLEOTIDE SEQUENCE [LARGE SCALE GENOMIC DNA]</scope>
    <source>
        <strain evidence="9 10">DSM 15969</strain>
    </source>
</reference>
<proteinExistence type="inferred from homology"/>
<evidence type="ECO:0000256" key="5">
    <source>
        <dbReference type="ARBA" id="ARBA00022692"/>
    </source>
</evidence>
<gene>
    <name evidence="9" type="ORF">EV210_10239</name>
</gene>
<keyword evidence="5 8" id="KW-0812">Transmembrane</keyword>
<dbReference type="Pfam" id="PF03606">
    <property type="entry name" value="DcuC"/>
    <property type="match status" value="1"/>
</dbReference>
<dbReference type="InterPro" id="IPR004669">
    <property type="entry name" value="C4_dicarb_anaerob_car"/>
</dbReference>
<keyword evidence="7 8" id="KW-0472">Membrane</keyword>
<feature type="transmembrane region" description="Helical" evidence="8">
    <location>
        <begin position="376"/>
        <end position="399"/>
    </location>
</feature>
<comment type="caution">
    <text evidence="9">The sequence shown here is derived from an EMBL/GenBank/DDBJ whole genome shotgun (WGS) entry which is preliminary data.</text>
</comment>
<dbReference type="EMBL" id="SLUI01000002">
    <property type="protein sequence ID" value="TCL39132.1"/>
    <property type="molecule type" value="Genomic_DNA"/>
</dbReference>
<keyword evidence="3" id="KW-0813">Transport</keyword>
<evidence type="ECO:0000256" key="1">
    <source>
        <dbReference type="ARBA" id="ARBA00004651"/>
    </source>
</evidence>
<evidence type="ECO:0000256" key="4">
    <source>
        <dbReference type="ARBA" id="ARBA00022475"/>
    </source>
</evidence>
<comment type="subcellular location">
    <subcellularLocation>
        <location evidence="1">Cell membrane</location>
        <topology evidence="1">Multi-pass membrane protein</topology>
    </subcellularLocation>
</comment>
<dbReference type="NCBIfam" id="TIGR00771">
    <property type="entry name" value="DcuC"/>
    <property type="match status" value="1"/>
</dbReference>
<dbReference type="OrthoDB" id="1674075at2"/>
<evidence type="ECO:0000256" key="3">
    <source>
        <dbReference type="ARBA" id="ARBA00022448"/>
    </source>
</evidence>
<evidence type="ECO:0000256" key="7">
    <source>
        <dbReference type="ARBA" id="ARBA00023136"/>
    </source>
</evidence>
<feature type="transmembrane region" description="Helical" evidence="8">
    <location>
        <begin position="247"/>
        <end position="268"/>
    </location>
</feature>
<feature type="transmembrane region" description="Helical" evidence="8">
    <location>
        <begin position="69"/>
        <end position="90"/>
    </location>
</feature>
<name>A0A4R1QAE5_9FIRM</name>
<feature type="transmembrane region" description="Helical" evidence="8">
    <location>
        <begin position="196"/>
        <end position="215"/>
    </location>
</feature>
<dbReference type="AlphaFoldDB" id="A0A4R1QAE5"/>
<dbReference type="RefSeq" id="WP_132075209.1">
    <property type="nucleotide sequence ID" value="NZ_DAIMLW010000432.1"/>
</dbReference>
<evidence type="ECO:0000313" key="9">
    <source>
        <dbReference type="EMBL" id="TCL39132.1"/>
    </source>
</evidence>
<accession>A0A4R1QAE5</accession>
<feature type="transmembrane region" description="Helical" evidence="8">
    <location>
        <begin position="27"/>
        <end position="48"/>
    </location>
</feature>
<keyword evidence="10" id="KW-1185">Reference proteome</keyword>
<dbReference type="InterPro" id="IPR018385">
    <property type="entry name" value="C4_dicarb_anaerob_car-like"/>
</dbReference>
<dbReference type="PANTHER" id="PTHR42002">
    <property type="entry name" value="ANAEROBIC C4-DICARBOXYLATE TRANSPORTER DCUC-RELATED"/>
    <property type="match status" value="1"/>
</dbReference>
<feature type="transmembrane region" description="Helical" evidence="8">
    <location>
        <begin position="137"/>
        <end position="157"/>
    </location>
</feature>